<proteinExistence type="predicted"/>
<feature type="domain" description="NAD(P)-binding" evidence="1">
    <location>
        <begin position="41"/>
        <end position="203"/>
    </location>
</feature>
<sequence length="315" mass="33495">MYLSGTAISRPGAAGLTGRMTTKTNNTTANDMTAKPILVLGSTGKTGSRVAAQLRQRGHEVRGASRKGPVAFDWTDENTWERTLEGVGAAYLVDSQLPDAAESMRSFGKLAVAFGVERLVLLSARDWVVPEGQEKLPCERAVRESGAQWTILKPSWFFQNFSEDPFITGQVQGGELVMSTGGGVEPFIDADDIAEVAVAALTEEGHGGQAYELSGPRLLSLASVVDEIARATGRVITYRPLPAGEFAAHAVAQGVPEEFAGLLNLLYGWIAEGRFATLADGVQRVLGREPRDFEAYVRTAAATGVWGGGGGVERP</sequence>
<dbReference type="InterPro" id="IPR051604">
    <property type="entry name" value="Ergot_Alk_Oxidoreductase"/>
</dbReference>
<dbReference type="Gene3D" id="3.90.25.10">
    <property type="entry name" value="UDP-galactose 4-epimerase, domain 1"/>
    <property type="match status" value="1"/>
</dbReference>
<dbReference type="InterPro" id="IPR016040">
    <property type="entry name" value="NAD(P)-bd_dom"/>
</dbReference>
<dbReference type="Gene3D" id="3.40.50.720">
    <property type="entry name" value="NAD(P)-binding Rossmann-like Domain"/>
    <property type="match status" value="1"/>
</dbReference>
<dbReference type="EMBL" id="BNEC01000005">
    <property type="protein sequence ID" value="GHI73628.1"/>
    <property type="molecule type" value="Genomic_DNA"/>
</dbReference>
<dbReference type="PANTHER" id="PTHR43162:SF1">
    <property type="entry name" value="PRESTALK A DIFFERENTIATION PROTEIN A"/>
    <property type="match status" value="1"/>
</dbReference>
<dbReference type="PANTHER" id="PTHR43162">
    <property type="match status" value="1"/>
</dbReference>
<dbReference type="InterPro" id="IPR036291">
    <property type="entry name" value="NAD(P)-bd_dom_sf"/>
</dbReference>
<dbReference type="SUPFAM" id="SSF51735">
    <property type="entry name" value="NAD(P)-binding Rossmann-fold domains"/>
    <property type="match status" value="1"/>
</dbReference>
<gene>
    <name evidence="2" type="ORF">Snoj_75460</name>
</gene>
<dbReference type="Proteomes" id="UP000613974">
    <property type="component" value="Unassembled WGS sequence"/>
</dbReference>
<accession>A0ABQ3SZQ3</accession>
<reference evidence="3" key="1">
    <citation type="submission" date="2023-07" db="EMBL/GenBank/DDBJ databases">
        <title>Whole genome shotgun sequence of Streptomyces nojiriensis NBRC 13794.</title>
        <authorList>
            <person name="Komaki H."/>
            <person name="Tamura T."/>
        </authorList>
    </citation>
    <scope>NUCLEOTIDE SEQUENCE [LARGE SCALE GENOMIC DNA]</scope>
    <source>
        <strain evidence="3">NBRC 13794</strain>
    </source>
</reference>
<name>A0ABQ3SZQ3_9ACTN</name>
<evidence type="ECO:0000313" key="3">
    <source>
        <dbReference type="Proteomes" id="UP000613974"/>
    </source>
</evidence>
<comment type="caution">
    <text evidence="2">The sequence shown here is derived from an EMBL/GenBank/DDBJ whole genome shotgun (WGS) entry which is preliminary data.</text>
</comment>
<dbReference type="Pfam" id="PF13460">
    <property type="entry name" value="NAD_binding_10"/>
    <property type="match status" value="1"/>
</dbReference>
<keyword evidence="3" id="KW-1185">Reference proteome</keyword>
<protein>
    <submittedName>
        <fullName evidence="2">NmrA family transcriptional regulator</fullName>
    </submittedName>
</protein>
<organism evidence="2 3">
    <name type="scientific">Streptomyces nojiriensis</name>
    <dbReference type="NCBI Taxonomy" id="66374"/>
    <lineage>
        <taxon>Bacteria</taxon>
        <taxon>Bacillati</taxon>
        <taxon>Actinomycetota</taxon>
        <taxon>Actinomycetes</taxon>
        <taxon>Kitasatosporales</taxon>
        <taxon>Streptomycetaceae</taxon>
        <taxon>Streptomyces</taxon>
    </lineage>
</organism>
<evidence type="ECO:0000313" key="2">
    <source>
        <dbReference type="EMBL" id="GHI73628.1"/>
    </source>
</evidence>
<evidence type="ECO:0000259" key="1">
    <source>
        <dbReference type="Pfam" id="PF13460"/>
    </source>
</evidence>